<dbReference type="Pfam" id="PF21016">
    <property type="entry name" value="RlmN_N"/>
    <property type="match status" value="1"/>
</dbReference>
<accession>A0ABS4JW24</accession>
<evidence type="ECO:0000259" key="13">
    <source>
        <dbReference type="PROSITE" id="PS51918"/>
    </source>
</evidence>
<dbReference type="EMBL" id="JAGGLG010000034">
    <property type="protein sequence ID" value="MBP2019713.1"/>
    <property type="molecule type" value="Genomic_DNA"/>
</dbReference>
<evidence type="ECO:0000256" key="5">
    <source>
        <dbReference type="ARBA" id="ARBA00022603"/>
    </source>
</evidence>
<gene>
    <name evidence="12" type="primary">rlmN</name>
    <name evidence="14" type="ORF">J2Z79_003155</name>
</gene>
<dbReference type="CDD" id="cd01335">
    <property type="entry name" value="Radical_SAM"/>
    <property type="match status" value="1"/>
</dbReference>
<dbReference type="GO" id="GO:0008168">
    <property type="term" value="F:methyltransferase activity"/>
    <property type="evidence" value="ECO:0007669"/>
    <property type="project" value="UniProtKB-KW"/>
</dbReference>
<comment type="similarity">
    <text evidence="12">Belongs to the radical SAM superfamily. RlmN family.</text>
</comment>
<feature type="binding site" evidence="12">
    <location>
        <position position="313"/>
    </location>
    <ligand>
        <name>S-adenosyl-L-methionine</name>
        <dbReference type="ChEBI" id="CHEBI:59789"/>
    </ligand>
</feature>
<comment type="caution">
    <text evidence="12">Lacks conserved residue(s) required for the propagation of feature annotation.</text>
</comment>
<organism evidence="14 15">
    <name type="scientific">Symbiobacterium terraclitae</name>
    <dbReference type="NCBI Taxonomy" id="557451"/>
    <lineage>
        <taxon>Bacteria</taxon>
        <taxon>Bacillati</taxon>
        <taxon>Bacillota</taxon>
        <taxon>Clostridia</taxon>
        <taxon>Eubacteriales</taxon>
        <taxon>Symbiobacteriaceae</taxon>
        <taxon>Symbiobacterium</taxon>
    </lineage>
</organism>
<keyword evidence="7 12" id="KW-0949">S-adenosyl-L-methionine</keyword>
<dbReference type="InterPro" id="IPR048641">
    <property type="entry name" value="RlmN_N"/>
</dbReference>
<dbReference type="InterPro" id="IPR004383">
    <property type="entry name" value="rRNA_lsu_MTrfase_RlmN/Cfr"/>
</dbReference>
<comment type="catalytic activity">
    <reaction evidence="12">
        <text>adenosine(37) in tRNA + 2 reduced [2Fe-2S]-[ferredoxin] + 2 S-adenosyl-L-methionine = 2-methyladenosine(37) in tRNA + 5'-deoxyadenosine + L-methionine + 2 oxidized [2Fe-2S]-[ferredoxin] + S-adenosyl-L-homocysteine</text>
        <dbReference type="Rhea" id="RHEA:43332"/>
        <dbReference type="Rhea" id="RHEA-COMP:10000"/>
        <dbReference type="Rhea" id="RHEA-COMP:10001"/>
        <dbReference type="Rhea" id="RHEA-COMP:10162"/>
        <dbReference type="Rhea" id="RHEA-COMP:10485"/>
        <dbReference type="ChEBI" id="CHEBI:17319"/>
        <dbReference type="ChEBI" id="CHEBI:33737"/>
        <dbReference type="ChEBI" id="CHEBI:33738"/>
        <dbReference type="ChEBI" id="CHEBI:57844"/>
        <dbReference type="ChEBI" id="CHEBI:57856"/>
        <dbReference type="ChEBI" id="CHEBI:59789"/>
        <dbReference type="ChEBI" id="CHEBI:74411"/>
        <dbReference type="ChEBI" id="CHEBI:74497"/>
        <dbReference type="EC" id="2.1.1.192"/>
    </reaction>
</comment>
<comment type="cofactor">
    <cofactor evidence="12">
        <name>[4Fe-4S] cluster</name>
        <dbReference type="ChEBI" id="CHEBI:49883"/>
    </cofactor>
    <text evidence="12">Binds 1 [4Fe-4S] cluster. The cluster is coordinated with 3 cysteines and an exchangeable S-adenosyl-L-methionine.</text>
</comment>
<dbReference type="SFLD" id="SFLDF00275">
    <property type="entry name" value="adenosine_C2_methyltransferase"/>
    <property type="match status" value="1"/>
</dbReference>
<evidence type="ECO:0000313" key="14">
    <source>
        <dbReference type="EMBL" id="MBP2019713.1"/>
    </source>
</evidence>
<feature type="binding site" evidence="12">
    <location>
        <begin position="237"/>
        <end position="239"/>
    </location>
    <ligand>
        <name>S-adenosyl-L-methionine</name>
        <dbReference type="ChEBI" id="CHEBI:59789"/>
    </ligand>
</feature>
<keyword evidence="12" id="KW-1015">Disulfide bond</keyword>
<dbReference type="SFLD" id="SFLDS00029">
    <property type="entry name" value="Radical_SAM"/>
    <property type="match status" value="1"/>
</dbReference>
<dbReference type="InterPro" id="IPR027492">
    <property type="entry name" value="RNA_MTrfase_RlmN"/>
</dbReference>
<dbReference type="InterPro" id="IPR040072">
    <property type="entry name" value="Methyltransferase_A"/>
</dbReference>
<feature type="binding site" evidence="12">
    <location>
        <begin position="182"/>
        <end position="183"/>
    </location>
    <ligand>
        <name>S-adenosyl-L-methionine</name>
        <dbReference type="ChEBI" id="CHEBI:59789"/>
    </ligand>
</feature>
<dbReference type="HAMAP" id="MF_01849">
    <property type="entry name" value="RNA_methyltr_RlmN"/>
    <property type="match status" value="1"/>
</dbReference>
<keyword evidence="10 12" id="KW-0408">Iron</keyword>
<sequence>MQEPGYMPLKIADPALLFEALGKTPLVGMTPDEMADLLAELGEPRFRARQLFQWVYQKGVKDFAAMTNLPARLRERLAERTILRLLETETAQYDQKTSTTKFLFRLHDGSKVESVLMRQSWGNSVCITTQVGCRMGCTFCASTVGGLVRNLTAGEIVDQIVMMQRELPEGERVSSVVLMGSGEPLENYDHVLRAIRLMHEPDGLNIGYRHITISTSGIVPGMLKLAEEGLPITLALSLHAPTNELRRQLMPVARIWPIEEVLAAARAYGEKTGRRVTYEYILIEEVNDGPEEAAALARLLKGSLAHVNLIPMNPVDERPQYRRPGQERVNRFKAILESSGVATTVRRSMGGEIDAACGQLRNRAQRRQQRR</sequence>
<evidence type="ECO:0000256" key="12">
    <source>
        <dbReference type="HAMAP-Rule" id="MF_01849"/>
    </source>
</evidence>
<evidence type="ECO:0000256" key="2">
    <source>
        <dbReference type="ARBA" id="ARBA00022485"/>
    </source>
</evidence>
<dbReference type="PIRSF" id="PIRSF006004">
    <property type="entry name" value="CHP00048"/>
    <property type="match status" value="1"/>
</dbReference>
<evidence type="ECO:0000313" key="15">
    <source>
        <dbReference type="Proteomes" id="UP001519289"/>
    </source>
</evidence>
<feature type="domain" description="Radical SAM core" evidence="13">
    <location>
        <begin position="119"/>
        <end position="352"/>
    </location>
</feature>
<keyword evidence="11 12" id="KW-0411">Iron-sulfur</keyword>
<dbReference type="InterPro" id="IPR058240">
    <property type="entry name" value="rSAM_sf"/>
</dbReference>
<dbReference type="Gene3D" id="1.10.150.530">
    <property type="match status" value="1"/>
</dbReference>
<name>A0ABS4JW24_9FIRM</name>
<dbReference type="PANTHER" id="PTHR30544">
    <property type="entry name" value="23S RRNA METHYLTRANSFERASE"/>
    <property type="match status" value="1"/>
</dbReference>
<dbReference type="SFLD" id="SFLDG01062">
    <property type="entry name" value="methyltransferase_(Class_A)"/>
    <property type="match status" value="1"/>
</dbReference>
<keyword evidence="4 12" id="KW-0698">rRNA processing</keyword>
<keyword evidence="3 12" id="KW-0963">Cytoplasm</keyword>
<dbReference type="Pfam" id="PF04055">
    <property type="entry name" value="Radical_SAM"/>
    <property type="match status" value="1"/>
</dbReference>
<evidence type="ECO:0000256" key="10">
    <source>
        <dbReference type="ARBA" id="ARBA00023004"/>
    </source>
</evidence>
<feature type="binding site" evidence="12">
    <location>
        <position position="133"/>
    </location>
    <ligand>
        <name>[4Fe-4S] cluster</name>
        <dbReference type="ChEBI" id="CHEBI:49883"/>
        <note>4Fe-4S-S-AdoMet</note>
    </ligand>
</feature>
<comment type="caution">
    <text evidence="14">The sequence shown here is derived from an EMBL/GenBank/DDBJ whole genome shotgun (WGS) entry which is preliminary data.</text>
</comment>
<evidence type="ECO:0000256" key="11">
    <source>
        <dbReference type="ARBA" id="ARBA00023014"/>
    </source>
</evidence>
<evidence type="ECO:0000256" key="9">
    <source>
        <dbReference type="ARBA" id="ARBA00022723"/>
    </source>
</evidence>
<reference evidence="14 15" key="1">
    <citation type="submission" date="2021-03" db="EMBL/GenBank/DDBJ databases">
        <title>Genomic Encyclopedia of Type Strains, Phase IV (KMG-IV): sequencing the most valuable type-strain genomes for metagenomic binning, comparative biology and taxonomic classification.</title>
        <authorList>
            <person name="Goeker M."/>
        </authorList>
    </citation>
    <scope>NUCLEOTIDE SEQUENCE [LARGE SCALE GENOMIC DNA]</scope>
    <source>
        <strain evidence="14 15">DSM 27138</strain>
    </source>
</reference>
<keyword evidence="15" id="KW-1185">Reference proteome</keyword>
<proteinExistence type="inferred from homology"/>
<dbReference type="RefSeq" id="WP_245302860.1">
    <property type="nucleotide sequence ID" value="NZ_JAGGLG010000034.1"/>
</dbReference>
<keyword evidence="6 12" id="KW-0808">Transferase</keyword>
<feature type="active site" description="S-methylcysteine intermediate" evidence="12">
    <location>
        <position position="357"/>
    </location>
</feature>
<comment type="catalytic activity">
    <reaction evidence="12">
        <text>adenosine(2503) in 23S rRNA + 2 reduced [2Fe-2S]-[ferredoxin] + 2 S-adenosyl-L-methionine = 2-methyladenosine(2503) in 23S rRNA + 5'-deoxyadenosine + L-methionine + 2 oxidized [2Fe-2S]-[ferredoxin] + S-adenosyl-L-homocysteine</text>
        <dbReference type="Rhea" id="RHEA:42916"/>
        <dbReference type="Rhea" id="RHEA-COMP:10000"/>
        <dbReference type="Rhea" id="RHEA-COMP:10001"/>
        <dbReference type="Rhea" id="RHEA-COMP:10152"/>
        <dbReference type="Rhea" id="RHEA-COMP:10282"/>
        <dbReference type="ChEBI" id="CHEBI:17319"/>
        <dbReference type="ChEBI" id="CHEBI:33737"/>
        <dbReference type="ChEBI" id="CHEBI:33738"/>
        <dbReference type="ChEBI" id="CHEBI:57844"/>
        <dbReference type="ChEBI" id="CHEBI:57856"/>
        <dbReference type="ChEBI" id="CHEBI:59789"/>
        <dbReference type="ChEBI" id="CHEBI:74411"/>
        <dbReference type="ChEBI" id="CHEBI:74497"/>
        <dbReference type="EC" id="2.1.1.192"/>
    </reaction>
</comment>
<dbReference type="NCBIfam" id="TIGR00048">
    <property type="entry name" value="rRNA_mod_RlmN"/>
    <property type="match status" value="1"/>
</dbReference>
<dbReference type="PANTHER" id="PTHR30544:SF5">
    <property type="entry name" value="RADICAL SAM CORE DOMAIN-CONTAINING PROTEIN"/>
    <property type="match status" value="1"/>
</dbReference>
<dbReference type="SUPFAM" id="SSF102114">
    <property type="entry name" value="Radical SAM enzymes"/>
    <property type="match status" value="1"/>
</dbReference>
<comment type="function">
    <text evidence="12">Specifically methylates position 2 of adenine 2503 in 23S rRNA and position 2 of adenine 37 in tRNAs.</text>
</comment>
<keyword evidence="2 12" id="KW-0004">4Fe-4S</keyword>
<comment type="subcellular location">
    <subcellularLocation>
        <location evidence="1 12">Cytoplasm</location>
    </subcellularLocation>
</comment>
<dbReference type="InterPro" id="IPR013785">
    <property type="entry name" value="Aldolase_TIM"/>
</dbReference>
<keyword evidence="5 12" id="KW-0489">Methyltransferase</keyword>
<dbReference type="InterPro" id="IPR007197">
    <property type="entry name" value="rSAM"/>
</dbReference>
<feature type="binding site" evidence="12">
    <location>
        <position position="137"/>
    </location>
    <ligand>
        <name>[4Fe-4S] cluster</name>
        <dbReference type="ChEBI" id="CHEBI:49883"/>
        <note>4Fe-4S-S-AdoMet</note>
    </ligand>
</feature>
<feature type="binding site" evidence="12">
    <location>
        <position position="214"/>
    </location>
    <ligand>
        <name>S-adenosyl-L-methionine</name>
        <dbReference type="ChEBI" id="CHEBI:59789"/>
    </ligand>
</feature>
<dbReference type="Proteomes" id="UP001519289">
    <property type="component" value="Unassembled WGS sequence"/>
</dbReference>
<keyword evidence="8 12" id="KW-0819">tRNA processing</keyword>
<feature type="binding site" evidence="12">
    <location>
        <position position="140"/>
    </location>
    <ligand>
        <name>[4Fe-4S] cluster</name>
        <dbReference type="ChEBI" id="CHEBI:49883"/>
        <note>4Fe-4S-S-AdoMet</note>
    </ligand>
</feature>
<keyword evidence="9 12" id="KW-0479">Metal-binding</keyword>
<evidence type="ECO:0000256" key="1">
    <source>
        <dbReference type="ARBA" id="ARBA00004496"/>
    </source>
</evidence>
<evidence type="ECO:0000256" key="4">
    <source>
        <dbReference type="ARBA" id="ARBA00022552"/>
    </source>
</evidence>
<evidence type="ECO:0000256" key="6">
    <source>
        <dbReference type="ARBA" id="ARBA00022679"/>
    </source>
</evidence>
<dbReference type="Gene3D" id="3.20.20.70">
    <property type="entry name" value="Aldolase class I"/>
    <property type="match status" value="1"/>
</dbReference>
<dbReference type="GO" id="GO:0032259">
    <property type="term" value="P:methylation"/>
    <property type="evidence" value="ECO:0007669"/>
    <property type="project" value="UniProtKB-KW"/>
</dbReference>
<evidence type="ECO:0000256" key="3">
    <source>
        <dbReference type="ARBA" id="ARBA00022490"/>
    </source>
</evidence>
<evidence type="ECO:0000256" key="8">
    <source>
        <dbReference type="ARBA" id="ARBA00022694"/>
    </source>
</evidence>
<dbReference type="EC" id="2.1.1.192" evidence="12"/>
<evidence type="ECO:0000256" key="7">
    <source>
        <dbReference type="ARBA" id="ARBA00022691"/>
    </source>
</evidence>
<dbReference type="PROSITE" id="PS51918">
    <property type="entry name" value="RADICAL_SAM"/>
    <property type="match status" value="1"/>
</dbReference>
<protein>
    <recommendedName>
        <fullName evidence="12">Probable dual-specificity RNA methyltransferase RlmN</fullName>
        <ecNumber evidence="12">2.1.1.192</ecNumber>
    </recommendedName>
    <alternativeName>
        <fullName evidence="12">23S rRNA (adenine(2503)-C(2))-methyltransferase</fullName>
    </alternativeName>
    <alternativeName>
        <fullName evidence="12">23S rRNA m2A2503 methyltransferase</fullName>
    </alternativeName>
    <alternativeName>
        <fullName evidence="12">Ribosomal RNA large subunit methyltransferase N</fullName>
    </alternativeName>
    <alternativeName>
        <fullName evidence="12">tRNA (adenine(37)-C(2))-methyltransferase</fullName>
    </alternativeName>
    <alternativeName>
        <fullName evidence="12">tRNA m2A37 methyltransferase</fullName>
    </alternativeName>
</protein>
<comment type="miscellaneous">
    <text evidence="12">Reaction proceeds by a ping-pong mechanism involving intermediate methylation of a conserved cysteine residue.</text>
</comment>
<feature type="active site" description="Proton acceptor" evidence="12">
    <location>
        <position position="113"/>
    </location>
</feature>